<dbReference type="InterPro" id="IPR047130">
    <property type="entry name" value="7TM_GPCR_Srsx_nematod"/>
</dbReference>
<dbReference type="PROSITE" id="PS50262">
    <property type="entry name" value="G_PROTEIN_RECEP_F1_2"/>
    <property type="match status" value="1"/>
</dbReference>
<dbReference type="GO" id="GO:0004930">
    <property type="term" value="F:G protein-coupled receptor activity"/>
    <property type="evidence" value="ECO:0007669"/>
    <property type="project" value="InterPro"/>
</dbReference>
<keyword evidence="2 5" id="KW-0812">Transmembrane</keyword>
<feature type="transmembrane region" description="Helical" evidence="5">
    <location>
        <begin position="102"/>
        <end position="127"/>
    </location>
</feature>
<sequence length="258" mass="28735">MIGNGFIVYVTAQSKSLRCPCSILIAAVSLSDMMLVSSSLASTAFHNIVQSDSIPLATCVYLQLLSLFATCSSPMLLLSLAIDRLFSLSRFYQTLVTSHSGLYIMALILPGCLLGVIMDVVVLIYRMKEERVTCLLASPMQGKIMENYTKSALVVCCLILLCYGCFIFFLRRLQLNSTIAKSIHRSILIISLSFVFGYFATVIILLCNTLLRLDIDMVYLNQSAGIFVSLATSCNFFIYYIIRNSIESFSTVFWELDV</sequence>
<comment type="subcellular location">
    <subcellularLocation>
        <location evidence="1">Membrane</location>
    </subcellularLocation>
</comment>
<reference evidence="8" key="1">
    <citation type="submission" date="2020-12" db="UniProtKB">
        <authorList>
            <consortium name="WormBaseParasite"/>
        </authorList>
    </citation>
    <scope>IDENTIFICATION</scope>
    <source>
        <strain evidence="8">MHco3</strain>
    </source>
</reference>
<keyword evidence="7" id="KW-1185">Reference proteome</keyword>
<dbReference type="WBParaSite" id="HCON_00122630-00001">
    <property type="protein sequence ID" value="HCON_00122630-00001"/>
    <property type="gene ID" value="HCON_00122630"/>
</dbReference>
<evidence type="ECO:0000256" key="3">
    <source>
        <dbReference type="ARBA" id="ARBA00022989"/>
    </source>
</evidence>
<evidence type="ECO:0000259" key="6">
    <source>
        <dbReference type="PROSITE" id="PS50262"/>
    </source>
</evidence>
<dbReference type="InterPro" id="IPR000276">
    <property type="entry name" value="GPCR_Rhodpsn"/>
</dbReference>
<evidence type="ECO:0000256" key="5">
    <source>
        <dbReference type="SAM" id="Phobius"/>
    </source>
</evidence>
<dbReference type="CDD" id="cd00637">
    <property type="entry name" value="7tm_classA_rhodopsin-like"/>
    <property type="match status" value="1"/>
</dbReference>
<keyword evidence="3 5" id="KW-1133">Transmembrane helix</keyword>
<feature type="transmembrane region" description="Helical" evidence="5">
    <location>
        <begin position="189"/>
        <end position="211"/>
    </location>
</feature>
<dbReference type="SUPFAM" id="SSF81321">
    <property type="entry name" value="Family A G protein-coupled receptor-like"/>
    <property type="match status" value="1"/>
</dbReference>
<dbReference type="InterPro" id="IPR017452">
    <property type="entry name" value="GPCR_Rhodpsn_7TM"/>
</dbReference>
<evidence type="ECO:0000256" key="1">
    <source>
        <dbReference type="ARBA" id="ARBA00004370"/>
    </source>
</evidence>
<dbReference type="Proteomes" id="UP000025227">
    <property type="component" value="Unplaced"/>
</dbReference>
<dbReference type="GO" id="GO:0016020">
    <property type="term" value="C:membrane"/>
    <property type="evidence" value="ECO:0007669"/>
    <property type="project" value="UniProtKB-SubCell"/>
</dbReference>
<evidence type="ECO:0000256" key="4">
    <source>
        <dbReference type="ARBA" id="ARBA00023136"/>
    </source>
</evidence>
<dbReference type="Pfam" id="PF10320">
    <property type="entry name" value="7TM_GPCR_Srsx"/>
    <property type="match status" value="1"/>
</dbReference>
<dbReference type="PANTHER" id="PTHR23360">
    <property type="entry name" value="G-PROTEIN COUPLED RECEPTORS FAMILY 1 PROFILE DOMAIN-CONTAINING PROTEIN-RELATED"/>
    <property type="match status" value="1"/>
</dbReference>
<dbReference type="InterPro" id="IPR019424">
    <property type="entry name" value="7TM_GPCR_Srsx"/>
</dbReference>
<proteinExistence type="predicted"/>
<evidence type="ECO:0000256" key="2">
    <source>
        <dbReference type="ARBA" id="ARBA00022692"/>
    </source>
</evidence>
<dbReference type="OrthoDB" id="10015560at2759"/>
<evidence type="ECO:0000313" key="8">
    <source>
        <dbReference type="WBParaSite" id="HCON_00122630-00001"/>
    </source>
</evidence>
<name>A0A7I4YQW3_HAECO</name>
<keyword evidence="4 5" id="KW-0472">Membrane</keyword>
<feature type="transmembrane region" description="Helical" evidence="5">
    <location>
        <begin position="147"/>
        <end position="169"/>
    </location>
</feature>
<feature type="transmembrane region" description="Helical" evidence="5">
    <location>
        <begin position="223"/>
        <end position="242"/>
    </location>
</feature>
<dbReference type="PANTHER" id="PTHR23360:SF16">
    <property type="entry name" value="G-PROTEIN COUPLED RECEPTORS FAMILY 1 PROFILE DOMAIN-CONTAINING PROTEIN"/>
    <property type="match status" value="1"/>
</dbReference>
<dbReference type="Gene3D" id="1.20.1070.10">
    <property type="entry name" value="Rhodopsin 7-helix transmembrane proteins"/>
    <property type="match status" value="1"/>
</dbReference>
<feature type="domain" description="G-protein coupled receptors family 1 profile" evidence="6">
    <location>
        <begin position="3"/>
        <end position="239"/>
    </location>
</feature>
<feature type="transmembrane region" description="Helical" evidence="5">
    <location>
        <begin position="60"/>
        <end position="82"/>
    </location>
</feature>
<organism evidence="7 8">
    <name type="scientific">Haemonchus contortus</name>
    <name type="common">Barber pole worm</name>
    <dbReference type="NCBI Taxonomy" id="6289"/>
    <lineage>
        <taxon>Eukaryota</taxon>
        <taxon>Metazoa</taxon>
        <taxon>Ecdysozoa</taxon>
        <taxon>Nematoda</taxon>
        <taxon>Chromadorea</taxon>
        <taxon>Rhabditida</taxon>
        <taxon>Rhabditina</taxon>
        <taxon>Rhabditomorpha</taxon>
        <taxon>Strongyloidea</taxon>
        <taxon>Trichostrongylidae</taxon>
        <taxon>Haemonchus</taxon>
    </lineage>
</organism>
<dbReference type="SMART" id="SM01381">
    <property type="entry name" value="7TM_GPCR_Srsx"/>
    <property type="match status" value="1"/>
</dbReference>
<dbReference type="AlphaFoldDB" id="A0A7I4YQW3"/>
<evidence type="ECO:0000313" key="7">
    <source>
        <dbReference type="Proteomes" id="UP000025227"/>
    </source>
</evidence>
<accession>A0A7I4YQW3</accession>
<protein>
    <submittedName>
        <fullName evidence="8">G_PROTEIN_RECEP_F1_2 domain-containing protein</fullName>
    </submittedName>
</protein>